<dbReference type="GO" id="GO:0008374">
    <property type="term" value="F:O-acyltransferase activity"/>
    <property type="evidence" value="ECO:0007669"/>
    <property type="project" value="InterPro"/>
</dbReference>
<dbReference type="Proteomes" id="UP001152759">
    <property type="component" value="Chromosome 4"/>
</dbReference>
<accession>A0A9P0AA59</accession>
<name>A0A9P0AA59_BEMTA</name>
<dbReference type="InterPro" id="IPR029058">
    <property type="entry name" value="AB_hydrolase_fold"/>
</dbReference>
<dbReference type="SUPFAM" id="SSF53474">
    <property type="entry name" value="alpha/beta-Hydrolases"/>
    <property type="match status" value="1"/>
</dbReference>
<dbReference type="KEGG" id="btab:109033416"/>
<dbReference type="PANTHER" id="PTHR11440">
    <property type="entry name" value="LECITHIN-CHOLESTEROL ACYLTRANSFERASE-RELATED"/>
    <property type="match status" value="1"/>
</dbReference>
<dbReference type="Pfam" id="PF02450">
    <property type="entry name" value="LCAT"/>
    <property type="match status" value="1"/>
</dbReference>
<dbReference type="EMBL" id="OU963865">
    <property type="protein sequence ID" value="CAH0388128.1"/>
    <property type="molecule type" value="Genomic_DNA"/>
</dbReference>
<keyword evidence="2" id="KW-1185">Reference proteome</keyword>
<dbReference type="GO" id="GO:0006629">
    <property type="term" value="P:lipid metabolic process"/>
    <property type="evidence" value="ECO:0007669"/>
    <property type="project" value="InterPro"/>
</dbReference>
<dbReference type="Gene3D" id="3.40.50.1820">
    <property type="entry name" value="alpha/beta hydrolase"/>
    <property type="match status" value="1"/>
</dbReference>
<evidence type="ECO:0000313" key="1">
    <source>
        <dbReference type="EMBL" id="CAH0388128.1"/>
    </source>
</evidence>
<evidence type="ECO:0000313" key="2">
    <source>
        <dbReference type="Proteomes" id="UP001152759"/>
    </source>
</evidence>
<gene>
    <name evidence="1" type="ORF">BEMITA_LOCUS7067</name>
</gene>
<protein>
    <submittedName>
        <fullName evidence="1">Uncharacterized protein</fullName>
    </submittedName>
</protein>
<dbReference type="AlphaFoldDB" id="A0A9P0AA59"/>
<reference evidence="1" key="1">
    <citation type="submission" date="2021-12" db="EMBL/GenBank/DDBJ databases">
        <authorList>
            <person name="King R."/>
        </authorList>
    </citation>
    <scope>NUCLEOTIDE SEQUENCE</scope>
</reference>
<dbReference type="InterPro" id="IPR003386">
    <property type="entry name" value="LACT/PDAT_acylTrfase"/>
</dbReference>
<sequence length="444" mass="51180">MWLAMAKLIFYFEALREACPVVRSFILIFTMSVVLSLVDGNTYNDDILAPIILVHGVTESQILGKYHTHGHPKGCEEKSEGPDGWEHMWLNLDMAIWGKHVLSCWAYRFQLLYNRDTHKCSNQNGVETKVRGKLGSLKCCEFLSDAPLPKYLPQSKYFHQFKGFLKHKGYSTDHSLKAHCYDWRYAPPQLEEFGYFNAFTELVEHMAHDTGRKVAIVGHSMGGLVSAYFLMNKTQDWKDRHIHALITAGTPWLGSVESLGQYIVGNNKGVPTINKDVMKRLLSTFQSIAFLLPEENAFKDTVMVEWVPQNKKYTAKEYRQFFTDVGAYDAYLMRQDLRSLYPYRLDKLGVNYHCVWSNSSKIDTPITYRVHAANLSHAEEYEKLSTEGDKVVPLKSLRYCEKFRGSKFTSKGFQGPTHLKLVQDDDFFNYVLSVVRQVRPFAER</sequence>
<proteinExistence type="predicted"/>
<organism evidence="1 2">
    <name type="scientific">Bemisia tabaci</name>
    <name type="common">Sweetpotato whitefly</name>
    <name type="synonym">Aleurodes tabaci</name>
    <dbReference type="NCBI Taxonomy" id="7038"/>
    <lineage>
        <taxon>Eukaryota</taxon>
        <taxon>Metazoa</taxon>
        <taxon>Ecdysozoa</taxon>
        <taxon>Arthropoda</taxon>
        <taxon>Hexapoda</taxon>
        <taxon>Insecta</taxon>
        <taxon>Pterygota</taxon>
        <taxon>Neoptera</taxon>
        <taxon>Paraneoptera</taxon>
        <taxon>Hemiptera</taxon>
        <taxon>Sternorrhyncha</taxon>
        <taxon>Aleyrodoidea</taxon>
        <taxon>Aleyrodidae</taxon>
        <taxon>Aleyrodinae</taxon>
        <taxon>Bemisia</taxon>
    </lineage>
</organism>